<sequence length="140" mass="15406">MKLLIDECLSPQLALRAQQEGHGESSHVVWLGKAGWKDWELKAFILQEDWTFVTVNSVDFRGPKVNPGSAGEYADIDLHAGLICFNGPDFIDRDMQIAMLDAALEMIEDQGGDLVNKVVEVTLADDGGIEIEIHALPSED</sequence>
<evidence type="ECO:0000313" key="2">
    <source>
        <dbReference type="EMBL" id="MET3597587.1"/>
    </source>
</evidence>
<evidence type="ECO:0000313" key="3">
    <source>
        <dbReference type="Proteomes" id="UP001549036"/>
    </source>
</evidence>
<proteinExistence type="predicted"/>
<dbReference type="InterPro" id="IPR041049">
    <property type="entry name" value="DUF5615"/>
</dbReference>
<dbReference type="Pfam" id="PF18480">
    <property type="entry name" value="DUF5615"/>
    <property type="match status" value="1"/>
</dbReference>
<gene>
    <name evidence="2" type="ORF">ABID26_007013</name>
</gene>
<dbReference type="Proteomes" id="UP001549036">
    <property type="component" value="Unassembled WGS sequence"/>
</dbReference>
<dbReference type="RefSeq" id="WP_354417984.1">
    <property type="nucleotide sequence ID" value="NZ_JBEPLM010000026.1"/>
</dbReference>
<feature type="domain" description="DUF5615" evidence="1">
    <location>
        <begin position="1"/>
        <end position="61"/>
    </location>
</feature>
<reference evidence="2 3" key="1">
    <citation type="submission" date="2024-06" db="EMBL/GenBank/DDBJ databases">
        <title>Genomic Encyclopedia of Type Strains, Phase IV (KMG-IV): sequencing the most valuable type-strain genomes for metagenomic binning, comparative biology and taxonomic classification.</title>
        <authorList>
            <person name="Goeker M."/>
        </authorList>
    </citation>
    <scope>NUCLEOTIDE SEQUENCE [LARGE SCALE GENOMIC DNA]</scope>
    <source>
        <strain evidence="2 3">DSM 29846</strain>
    </source>
</reference>
<organism evidence="2 3">
    <name type="scientific">Mesorhizobium shonense</name>
    <dbReference type="NCBI Taxonomy" id="1209948"/>
    <lineage>
        <taxon>Bacteria</taxon>
        <taxon>Pseudomonadati</taxon>
        <taxon>Pseudomonadota</taxon>
        <taxon>Alphaproteobacteria</taxon>
        <taxon>Hyphomicrobiales</taxon>
        <taxon>Phyllobacteriaceae</taxon>
        <taxon>Mesorhizobium</taxon>
    </lineage>
</organism>
<evidence type="ECO:0000259" key="1">
    <source>
        <dbReference type="Pfam" id="PF18480"/>
    </source>
</evidence>
<keyword evidence="3" id="KW-1185">Reference proteome</keyword>
<name>A0ABV2I5L0_9HYPH</name>
<protein>
    <recommendedName>
        <fullName evidence="1">DUF5615 domain-containing protein</fullName>
    </recommendedName>
</protein>
<comment type="caution">
    <text evidence="2">The sequence shown here is derived from an EMBL/GenBank/DDBJ whole genome shotgun (WGS) entry which is preliminary data.</text>
</comment>
<accession>A0ABV2I5L0</accession>
<dbReference type="EMBL" id="JBEPLM010000026">
    <property type="protein sequence ID" value="MET3597587.1"/>
    <property type="molecule type" value="Genomic_DNA"/>
</dbReference>